<reference evidence="1" key="1">
    <citation type="journal article" date="2014" name="Front. Microbiol.">
        <title>High frequency of phylogenetically diverse reductive dehalogenase-homologous genes in deep subseafloor sedimentary metagenomes.</title>
        <authorList>
            <person name="Kawai M."/>
            <person name="Futagami T."/>
            <person name="Toyoda A."/>
            <person name="Takaki Y."/>
            <person name="Nishi S."/>
            <person name="Hori S."/>
            <person name="Arai W."/>
            <person name="Tsubouchi T."/>
            <person name="Morono Y."/>
            <person name="Uchiyama I."/>
            <person name="Ito T."/>
            <person name="Fujiyama A."/>
            <person name="Inagaki F."/>
            <person name="Takami H."/>
        </authorList>
    </citation>
    <scope>NUCLEOTIDE SEQUENCE</scope>
    <source>
        <strain evidence="1">Expedition CK06-06</strain>
    </source>
</reference>
<organism evidence="1">
    <name type="scientific">marine sediment metagenome</name>
    <dbReference type="NCBI Taxonomy" id="412755"/>
    <lineage>
        <taxon>unclassified sequences</taxon>
        <taxon>metagenomes</taxon>
        <taxon>ecological metagenomes</taxon>
    </lineage>
</organism>
<feature type="non-terminal residue" evidence="1">
    <location>
        <position position="1"/>
    </location>
</feature>
<gene>
    <name evidence="1" type="ORF">S12H4_35273</name>
</gene>
<accession>X1U1K2</accession>
<dbReference type="AlphaFoldDB" id="X1U1K2"/>
<proteinExistence type="predicted"/>
<evidence type="ECO:0000313" key="1">
    <source>
        <dbReference type="EMBL" id="GAI97471.1"/>
    </source>
</evidence>
<sequence>DGLEWCQMILNHNTGLPHHLQHYDFFEGQSDFRSIPGFSRDLAAMMHNLDFYLAWMRKIREAIAAGEAVNLLREYLPTIRDKDNHDISTFEILKGKLPKLFEGV</sequence>
<dbReference type="SUPFAM" id="SSF51713">
    <property type="entry name" value="tRNA-guanine transglycosylase"/>
    <property type="match status" value="1"/>
</dbReference>
<dbReference type="Gene3D" id="3.20.20.105">
    <property type="entry name" value="Queuine tRNA-ribosyltransferase-like"/>
    <property type="match status" value="1"/>
</dbReference>
<dbReference type="EMBL" id="BARW01020936">
    <property type="protein sequence ID" value="GAI97471.1"/>
    <property type="molecule type" value="Genomic_DNA"/>
</dbReference>
<comment type="caution">
    <text evidence="1">The sequence shown here is derived from an EMBL/GenBank/DDBJ whole genome shotgun (WGS) entry which is preliminary data.</text>
</comment>
<name>X1U1K2_9ZZZZ</name>
<dbReference type="InterPro" id="IPR036511">
    <property type="entry name" value="TGT-like_sf"/>
</dbReference>
<protein>
    <submittedName>
        <fullName evidence="1">Uncharacterized protein</fullName>
    </submittedName>
</protein>
<dbReference type="GO" id="GO:0006400">
    <property type="term" value="P:tRNA modification"/>
    <property type="evidence" value="ECO:0007669"/>
    <property type="project" value="InterPro"/>
</dbReference>